<evidence type="ECO:0000313" key="1">
    <source>
        <dbReference type="EMBL" id="KAJ7735624.1"/>
    </source>
</evidence>
<dbReference type="Proteomes" id="UP001215280">
    <property type="component" value="Unassembled WGS sequence"/>
</dbReference>
<evidence type="ECO:0000313" key="2">
    <source>
        <dbReference type="Proteomes" id="UP001215280"/>
    </source>
</evidence>
<dbReference type="EMBL" id="JARJLG010000153">
    <property type="protein sequence ID" value="KAJ7735624.1"/>
    <property type="molecule type" value="Genomic_DNA"/>
</dbReference>
<dbReference type="AlphaFoldDB" id="A0AAD7I5L4"/>
<gene>
    <name evidence="1" type="ORF">DFH07DRAFT_987183</name>
</gene>
<reference evidence="1" key="1">
    <citation type="submission" date="2023-03" db="EMBL/GenBank/DDBJ databases">
        <title>Massive genome expansion in bonnet fungi (Mycena s.s.) driven by repeated elements and novel gene families across ecological guilds.</title>
        <authorList>
            <consortium name="Lawrence Berkeley National Laboratory"/>
            <person name="Harder C.B."/>
            <person name="Miyauchi S."/>
            <person name="Viragh M."/>
            <person name="Kuo A."/>
            <person name="Thoen E."/>
            <person name="Andreopoulos B."/>
            <person name="Lu D."/>
            <person name="Skrede I."/>
            <person name="Drula E."/>
            <person name="Henrissat B."/>
            <person name="Morin E."/>
            <person name="Kohler A."/>
            <person name="Barry K."/>
            <person name="LaButti K."/>
            <person name="Morin E."/>
            <person name="Salamov A."/>
            <person name="Lipzen A."/>
            <person name="Mereny Z."/>
            <person name="Hegedus B."/>
            <person name="Baldrian P."/>
            <person name="Stursova M."/>
            <person name="Weitz H."/>
            <person name="Taylor A."/>
            <person name="Grigoriev I.V."/>
            <person name="Nagy L.G."/>
            <person name="Martin F."/>
            <person name="Kauserud H."/>
        </authorList>
    </citation>
    <scope>NUCLEOTIDE SEQUENCE</scope>
    <source>
        <strain evidence="1">CBHHK188m</strain>
    </source>
</reference>
<feature type="non-terminal residue" evidence="1">
    <location>
        <position position="1"/>
    </location>
</feature>
<proteinExistence type="predicted"/>
<keyword evidence="2" id="KW-1185">Reference proteome</keyword>
<comment type="caution">
    <text evidence="1">The sequence shown here is derived from an EMBL/GenBank/DDBJ whole genome shotgun (WGS) entry which is preliminary data.</text>
</comment>
<organism evidence="1 2">
    <name type="scientific">Mycena maculata</name>
    <dbReference type="NCBI Taxonomy" id="230809"/>
    <lineage>
        <taxon>Eukaryota</taxon>
        <taxon>Fungi</taxon>
        <taxon>Dikarya</taxon>
        <taxon>Basidiomycota</taxon>
        <taxon>Agaricomycotina</taxon>
        <taxon>Agaricomycetes</taxon>
        <taxon>Agaricomycetidae</taxon>
        <taxon>Agaricales</taxon>
        <taxon>Marasmiineae</taxon>
        <taxon>Mycenaceae</taxon>
        <taxon>Mycena</taxon>
    </lineage>
</organism>
<name>A0AAD7I5L4_9AGAR</name>
<accession>A0AAD7I5L4</accession>
<sequence>ASKSPSQNVKVHNKVAAIALQWSKEGRATFENTQTELMHHSPGREDLSHHHVTFDGAIVIQPSHTVKWIGVHPDSKLTIKHRVESAARALSASLALTHAVWGLKPLMVRDLARSTVFPRADYGGFRTAALAALEKEAAILPVSLRLESGLLQRLASYLALPPSHGIVPLLRNAISRAPKNAHRASALHFVEILPSVRWPSNMVRQIRAHANLVAAPVESEGGQWMSDTL</sequence>
<protein>
    <submittedName>
        <fullName evidence="1">Uncharacterized protein</fullName>
    </submittedName>
</protein>